<keyword evidence="6" id="KW-0256">Endoplasmic reticulum</keyword>
<dbReference type="PIRSF" id="PIRSF017207">
    <property type="entry name" value="UCP017207_TM-p85"/>
    <property type="match status" value="1"/>
</dbReference>
<dbReference type="AlphaFoldDB" id="A0A2G8LS16"/>
<organism evidence="11 12">
    <name type="scientific">Stichopus japonicus</name>
    <name type="common">Sea cucumber</name>
    <dbReference type="NCBI Taxonomy" id="307972"/>
    <lineage>
        <taxon>Eukaryota</taxon>
        <taxon>Metazoa</taxon>
        <taxon>Echinodermata</taxon>
        <taxon>Eleutherozoa</taxon>
        <taxon>Echinozoa</taxon>
        <taxon>Holothuroidea</taxon>
        <taxon>Aspidochirotacea</taxon>
        <taxon>Aspidochirotida</taxon>
        <taxon>Stichopodidae</taxon>
        <taxon>Apostichopus</taxon>
    </lineage>
</organism>
<evidence type="ECO:0000256" key="5">
    <source>
        <dbReference type="ARBA" id="ARBA00022692"/>
    </source>
</evidence>
<dbReference type="PANTHER" id="PTHR19315">
    <property type="entry name" value="ER MEMBRANE PROTEIN COMPLEX SUBUNIT 4"/>
    <property type="match status" value="1"/>
</dbReference>
<dbReference type="OrthoDB" id="369569at2759"/>
<evidence type="ECO:0000256" key="10">
    <source>
        <dbReference type="SAM" id="Phobius"/>
    </source>
</evidence>
<evidence type="ECO:0000256" key="2">
    <source>
        <dbReference type="ARBA" id="ARBA00007715"/>
    </source>
</evidence>
<evidence type="ECO:0000256" key="1">
    <source>
        <dbReference type="ARBA" id="ARBA00004477"/>
    </source>
</evidence>
<gene>
    <name evidence="11" type="ORF">BSL78_00032</name>
</gene>
<evidence type="ECO:0000313" key="12">
    <source>
        <dbReference type="Proteomes" id="UP000230750"/>
    </source>
</evidence>
<evidence type="ECO:0000256" key="6">
    <source>
        <dbReference type="ARBA" id="ARBA00022824"/>
    </source>
</evidence>
<protein>
    <recommendedName>
        <fullName evidence="4 9">ER membrane protein complex subunit 4</fullName>
    </recommendedName>
</protein>
<evidence type="ECO:0000256" key="7">
    <source>
        <dbReference type="ARBA" id="ARBA00022989"/>
    </source>
</evidence>
<evidence type="ECO:0000256" key="4">
    <source>
        <dbReference type="ARBA" id="ARBA00020820"/>
    </source>
</evidence>
<evidence type="ECO:0000256" key="9">
    <source>
        <dbReference type="PIRNR" id="PIRNR017207"/>
    </source>
</evidence>
<name>A0A2G8LS16_STIJA</name>
<evidence type="ECO:0000256" key="8">
    <source>
        <dbReference type="ARBA" id="ARBA00023136"/>
    </source>
</evidence>
<keyword evidence="8 9" id="KW-0472">Membrane</keyword>
<keyword evidence="5 10" id="KW-0812">Transmembrane</keyword>
<dbReference type="STRING" id="307972.A0A2G8LS16"/>
<evidence type="ECO:0000313" key="11">
    <source>
        <dbReference type="EMBL" id="PIK63025.1"/>
    </source>
</evidence>
<reference evidence="11 12" key="1">
    <citation type="journal article" date="2017" name="PLoS Biol.">
        <title>The sea cucumber genome provides insights into morphological evolution and visceral regeneration.</title>
        <authorList>
            <person name="Zhang X."/>
            <person name="Sun L."/>
            <person name="Yuan J."/>
            <person name="Sun Y."/>
            <person name="Gao Y."/>
            <person name="Zhang L."/>
            <person name="Li S."/>
            <person name="Dai H."/>
            <person name="Hamel J.F."/>
            <person name="Liu C."/>
            <person name="Yu Y."/>
            <person name="Liu S."/>
            <person name="Lin W."/>
            <person name="Guo K."/>
            <person name="Jin S."/>
            <person name="Xu P."/>
            <person name="Storey K.B."/>
            <person name="Huan P."/>
            <person name="Zhang T."/>
            <person name="Zhou Y."/>
            <person name="Zhang J."/>
            <person name="Lin C."/>
            <person name="Li X."/>
            <person name="Xing L."/>
            <person name="Huo D."/>
            <person name="Sun M."/>
            <person name="Wang L."/>
            <person name="Mercier A."/>
            <person name="Li F."/>
            <person name="Yang H."/>
            <person name="Xiang J."/>
        </authorList>
    </citation>
    <scope>NUCLEOTIDE SEQUENCE [LARGE SCALE GENOMIC DNA]</scope>
    <source>
        <strain evidence="11">Shaxun</strain>
        <tissue evidence="11">Muscle</tissue>
    </source>
</reference>
<dbReference type="GO" id="GO:0005789">
    <property type="term" value="C:endoplasmic reticulum membrane"/>
    <property type="evidence" value="ECO:0007669"/>
    <property type="project" value="UniProtKB-SubCell"/>
</dbReference>
<comment type="similarity">
    <text evidence="2 9">Belongs to the EMC4 family.</text>
</comment>
<dbReference type="Pfam" id="PF06417">
    <property type="entry name" value="EMC4"/>
    <property type="match status" value="1"/>
</dbReference>
<evidence type="ECO:0000256" key="3">
    <source>
        <dbReference type="ARBA" id="ARBA00011276"/>
    </source>
</evidence>
<feature type="transmembrane region" description="Helical" evidence="10">
    <location>
        <begin position="77"/>
        <end position="102"/>
    </location>
</feature>
<dbReference type="InterPro" id="IPR009445">
    <property type="entry name" value="TMEM85/Emc4"/>
</dbReference>
<proteinExistence type="inferred from homology"/>
<dbReference type="EMBL" id="MRZV01000001">
    <property type="protein sequence ID" value="PIK63025.1"/>
    <property type="molecule type" value="Genomic_DNA"/>
</dbReference>
<comment type="subunit">
    <text evidence="3">Component of the ER membrane protein complex (EMC).</text>
</comment>
<comment type="caution">
    <text evidence="11">The sequence shown here is derived from an EMBL/GenBank/DDBJ whole genome shotgun (WGS) entry which is preliminary data.</text>
</comment>
<feature type="transmembrane region" description="Helical" evidence="10">
    <location>
        <begin position="122"/>
        <end position="141"/>
    </location>
</feature>
<keyword evidence="7 10" id="KW-1133">Transmembrane helix</keyword>
<comment type="subcellular location">
    <subcellularLocation>
        <location evidence="1">Endoplasmic reticulum membrane</location>
        <topology evidence="1">Multi-pass membrane protein</topology>
    </subcellularLocation>
</comment>
<sequence length="201" mass="22788">MANTVNVMKNKRHKWAIDLTRSKQDRGERSDLTAPIGYSCDRMASEAVSRETDSNLVAKKCWDIALGPLKQLPMNLFLMYMAGSTISIFPIMMVGMMVWRPIQALMSLKTTFKLLEGSPQAYIQMFVFFVSNLLGIALALYKCSSMGLLPIYSSDWLSFLEPQERADDHIKPAMADLKICIYFCLFIIHQRMEYSGGGLSF</sequence>
<accession>A0A2G8LS16</accession>
<keyword evidence="12" id="KW-1185">Reference proteome</keyword>
<dbReference type="Proteomes" id="UP000230750">
    <property type="component" value="Unassembled WGS sequence"/>
</dbReference>